<reference evidence="7 8" key="1">
    <citation type="submission" date="2024-04" db="EMBL/GenBank/DDBJ databases">
        <authorList>
            <consortium name="Genoscope - CEA"/>
            <person name="William W."/>
        </authorList>
    </citation>
    <scope>NUCLEOTIDE SEQUENCE [LARGE SCALE GENOMIC DNA]</scope>
</reference>
<evidence type="ECO:0000256" key="4">
    <source>
        <dbReference type="ARBA" id="ARBA00023136"/>
    </source>
</evidence>
<dbReference type="PROSITE" id="PS50262">
    <property type="entry name" value="G_PROTEIN_RECEP_F1_2"/>
    <property type="match status" value="1"/>
</dbReference>
<feature type="domain" description="G-protein coupled receptors family 1 profile" evidence="6">
    <location>
        <begin position="63"/>
        <end position="351"/>
    </location>
</feature>
<dbReference type="Gene3D" id="1.20.1070.10">
    <property type="entry name" value="Rhodopsin 7-helix transmembrane proteins"/>
    <property type="match status" value="1"/>
</dbReference>
<feature type="transmembrane region" description="Helical" evidence="5">
    <location>
        <begin position="221"/>
        <end position="246"/>
    </location>
</feature>
<comment type="caution">
    <text evidence="7">The sequence shown here is derived from an EMBL/GenBank/DDBJ whole genome shotgun (WGS) entry which is preliminary data.</text>
</comment>
<evidence type="ECO:0000313" key="8">
    <source>
        <dbReference type="Proteomes" id="UP001497497"/>
    </source>
</evidence>
<accession>A0AAV2ILK5</accession>
<evidence type="ECO:0000256" key="3">
    <source>
        <dbReference type="ARBA" id="ARBA00022989"/>
    </source>
</evidence>
<evidence type="ECO:0000256" key="2">
    <source>
        <dbReference type="ARBA" id="ARBA00022692"/>
    </source>
</evidence>
<dbReference type="SUPFAM" id="SSF81321">
    <property type="entry name" value="Family A G protein-coupled receptor-like"/>
    <property type="match status" value="1"/>
</dbReference>
<feature type="transmembrane region" description="Helical" evidence="5">
    <location>
        <begin position="288"/>
        <end position="308"/>
    </location>
</feature>
<feature type="transmembrane region" description="Helical" evidence="5">
    <location>
        <begin position="128"/>
        <end position="146"/>
    </location>
</feature>
<comment type="subcellular location">
    <subcellularLocation>
        <location evidence="1">Membrane</location>
    </subcellularLocation>
</comment>
<evidence type="ECO:0000313" key="7">
    <source>
        <dbReference type="EMBL" id="CAL1548009.1"/>
    </source>
</evidence>
<name>A0AAV2ILK5_LYMST</name>
<dbReference type="EMBL" id="CAXITT010001142">
    <property type="protein sequence ID" value="CAL1548009.1"/>
    <property type="molecule type" value="Genomic_DNA"/>
</dbReference>
<feature type="transmembrane region" description="Helical" evidence="5">
    <location>
        <begin position="167"/>
        <end position="189"/>
    </location>
</feature>
<keyword evidence="4 5" id="KW-0472">Membrane</keyword>
<dbReference type="InterPro" id="IPR017452">
    <property type="entry name" value="GPCR_Rhodpsn_7TM"/>
</dbReference>
<keyword evidence="8" id="KW-1185">Reference proteome</keyword>
<dbReference type="Proteomes" id="UP001497497">
    <property type="component" value="Unassembled WGS sequence"/>
</dbReference>
<dbReference type="PROSITE" id="PS00237">
    <property type="entry name" value="G_PROTEIN_RECEP_F1_1"/>
    <property type="match status" value="1"/>
</dbReference>
<dbReference type="GO" id="GO:0016020">
    <property type="term" value="C:membrane"/>
    <property type="evidence" value="ECO:0007669"/>
    <property type="project" value="UniProtKB-SubCell"/>
</dbReference>
<gene>
    <name evidence="7" type="ORF">GSLYS_00021326001</name>
</gene>
<evidence type="ECO:0000259" key="6">
    <source>
        <dbReference type="PROSITE" id="PS50262"/>
    </source>
</evidence>
<keyword evidence="3 5" id="KW-1133">Transmembrane helix</keyword>
<dbReference type="AlphaFoldDB" id="A0AAV2ILK5"/>
<dbReference type="GO" id="GO:0004930">
    <property type="term" value="F:G protein-coupled receptor activity"/>
    <property type="evidence" value="ECO:0007669"/>
    <property type="project" value="InterPro"/>
</dbReference>
<evidence type="ECO:0000256" key="1">
    <source>
        <dbReference type="ARBA" id="ARBA00004370"/>
    </source>
</evidence>
<evidence type="ECO:0000256" key="5">
    <source>
        <dbReference type="SAM" id="Phobius"/>
    </source>
</evidence>
<protein>
    <recommendedName>
        <fullName evidence="6">G-protein coupled receptors family 1 profile domain-containing protein</fullName>
    </recommendedName>
</protein>
<feature type="transmembrane region" description="Helical" evidence="5">
    <location>
        <begin position="328"/>
        <end position="353"/>
    </location>
</feature>
<dbReference type="PANTHER" id="PTHR46641">
    <property type="entry name" value="FMRFAMIDE RECEPTOR-RELATED"/>
    <property type="match status" value="1"/>
</dbReference>
<dbReference type="InterPro" id="IPR019430">
    <property type="entry name" value="7TM_GPCR_serpentine_rcpt_Srx"/>
</dbReference>
<dbReference type="InterPro" id="IPR000276">
    <property type="entry name" value="GPCR_Rhodpsn"/>
</dbReference>
<organism evidence="7 8">
    <name type="scientific">Lymnaea stagnalis</name>
    <name type="common">Great pond snail</name>
    <name type="synonym">Helix stagnalis</name>
    <dbReference type="NCBI Taxonomy" id="6523"/>
    <lineage>
        <taxon>Eukaryota</taxon>
        <taxon>Metazoa</taxon>
        <taxon>Spiralia</taxon>
        <taxon>Lophotrochozoa</taxon>
        <taxon>Mollusca</taxon>
        <taxon>Gastropoda</taxon>
        <taxon>Heterobranchia</taxon>
        <taxon>Euthyneura</taxon>
        <taxon>Panpulmonata</taxon>
        <taxon>Hygrophila</taxon>
        <taxon>Lymnaeoidea</taxon>
        <taxon>Lymnaeidae</taxon>
        <taxon>Lymnaea</taxon>
    </lineage>
</organism>
<sequence>MASSPLLDFVSIDDDRNTTYLPKEENKTHEEFDAIVSEYQRRLAEIIIDLTMSFILSLSGIFTNLIVMAVFTKQGFKDSVAVSMTAIAFWDLIKCVGGTAQRMSGPISLVSPALAQSWTNMGVVLFDYLLSITAYVTSALAAYVAVERCLCVCIPFKVKEILSPRRTFIASVFISVLVFGSFAVMYGIYDIEWRYDAKYNASVAIYEYNSFSQNNTSLFEYYNIAGFFLPIFFLVVIVISTVIISYKLQKASHFRHATTNVSVTSVTSDVNINMTTTSRTITRRDRKIVKMLLVIIAIYILNLSPRATLYLTKYFIYDFYFLRKYHNFFLTMTYIVFFFDLLNGACNLFVFLGMSTTFRGTCMVMFHFRTQLTRHGPRHSSEY</sequence>
<dbReference type="Pfam" id="PF10328">
    <property type="entry name" value="7TM_GPCR_Srx"/>
    <property type="match status" value="1"/>
</dbReference>
<feature type="transmembrane region" description="Helical" evidence="5">
    <location>
        <begin position="46"/>
        <end position="71"/>
    </location>
</feature>
<dbReference type="PANTHER" id="PTHR46641:SF2">
    <property type="entry name" value="FMRFAMIDE RECEPTOR"/>
    <property type="match status" value="1"/>
</dbReference>
<dbReference type="InterPro" id="IPR052954">
    <property type="entry name" value="GPCR-Ligand_Int"/>
</dbReference>
<proteinExistence type="predicted"/>
<keyword evidence="2 5" id="KW-0812">Transmembrane</keyword>